<dbReference type="RefSeq" id="XP_003328237.1">
    <property type="nucleotide sequence ID" value="XM_003328189.1"/>
</dbReference>
<gene>
    <name evidence="2" type="ORF">PGTG_09531</name>
</gene>
<feature type="region of interest" description="Disordered" evidence="1">
    <location>
        <begin position="1"/>
        <end position="62"/>
    </location>
</feature>
<dbReference type="InParanoid" id="E3KHP3"/>
<dbReference type="Proteomes" id="UP000008783">
    <property type="component" value="Unassembled WGS sequence"/>
</dbReference>
<protein>
    <submittedName>
        <fullName evidence="2">Uncharacterized protein</fullName>
    </submittedName>
</protein>
<dbReference type="KEGG" id="pgr:PGTG_09531"/>
<sequence>MKKEEEAQTCQKRCKGIAIKTGEKKRERELEEAGELEMETNREGVERKKSTSSKDERKQLID</sequence>
<proteinExistence type="predicted"/>
<dbReference type="GeneID" id="10532505"/>
<feature type="compositionally biased region" description="Basic and acidic residues" evidence="1">
    <location>
        <begin position="39"/>
        <end position="62"/>
    </location>
</feature>
<accession>E3KHP3</accession>
<organism evidence="2 3">
    <name type="scientific">Puccinia graminis f. sp. tritici (strain CRL 75-36-700-3 / race SCCL)</name>
    <name type="common">Black stem rust fungus</name>
    <dbReference type="NCBI Taxonomy" id="418459"/>
    <lineage>
        <taxon>Eukaryota</taxon>
        <taxon>Fungi</taxon>
        <taxon>Dikarya</taxon>
        <taxon>Basidiomycota</taxon>
        <taxon>Pucciniomycotina</taxon>
        <taxon>Pucciniomycetes</taxon>
        <taxon>Pucciniales</taxon>
        <taxon>Pucciniaceae</taxon>
        <taxon>Puccinia</taxon>
    </lineage>
</organism>
<dbReference type="EMBL" id="DS178287">
    <property type="protein sequence ID" value="EFP83818.1"/>
    <property type="molecule type" value="Genomic_DNA"/>
</dbReference>
<name>E3KHP3_PUCGT</name>
<dbReference type="AlphaFoldDB" id="E3KHP3"/>
<evidence type="ECO:0000313" key="3">
    <source>
        <dbReference type="Proteomes" id="UP000008783"/>
    </source>
</evidence>
<keyword evidence="3" id="KW-1185">Reference proteome</keyword>
<reference key="1">
    <citation type="submission" date="2007-01" db="EMBL/GenBank/DDBJ databases">
        <title>The Genome Sequence of Puccinia graminis f. sp. tritici Strain CRL 75-36-700-3.</title>
        <authorList>
            <consortium name="The Broad Institute Genome Sequencing Platform"/>
            <person name="Birren B."/>
            <person name="Lander E."/>
            <person name="Galagan J."/>
            <person name="Nusbaum C."/>
            <person name="Devon K."/>
            <person name="Cuomo C."/>
            <person name="Jaffe D."/>
            <person name="Butler J."/>
            <person name="Alvarez P."/>
            <person name="Gnerre S."/>
            <person name="Grabherr M."/>
            <person name="Mauceli E."/>
            <person name="Brockman W."/>
            <person name="Young S."/>
            <person name="LaButti K."/>
            <person name="Sykes S."/>
            <person name="DeCaprio D."/>
            <person name="Crawford M."/>
            <person name="Koehrsen M."/>
            <person name="Engels R."/>
            <person name="Montgomery P."/>
            <person name="Pearson M."/>
            <person name="Howarth C."/>
            <person name="Larson L."/>
            <person name="White J."/>
            <person name="Zeng Q."/>
            <person name="Kodira C."/>
            <person name="Yandava C."/>
            <person name="Alvarado L."/>
            <person name="O'Leary S."/>
            <person name="Szabo L."/>
            <person name="Dean R."/>
            <person name="Schein J."/>
        </authorList>
    </citation>
    <scope>NUCLEOTIDE SEQUENCE</scope>
    <source>
        <strain>CRL 75-36-700-3</strain>
    </source>
</reference>
<dbReference type="OrthoDB" id="2505571at2759"/>
<evidence type="ECO:0000256" key="1">
    <source>
        <dbReference type="SAM" id="MobiDB-lite"/>
    </source>
</evidence>
<evidence type="ECO:0000313" key="2">
    <source>
        <dbReference type="EMBL" id="EFP83818.1"/>
    </source>
</evidence>
<feature type="compositionally biased region" description="Basic and acidic residues" evidence="1">
    <location>
        <begin position="21"/>
        <end position="31"/>
    </location>
</feature>
<reference evidence="3" key="2">
    <citation type="journal article" date="2011" name="Proc. Natl. Acad. Sci. U.S.A.">
        <title>Obligate biotrophy features unraveled by the genomic analysis of rust fungi.</title>
        <authorList>
            <person name="Duplessis S."/>
            <person name="Cuomo C.A."/>
            <person name="Lin Y.-C."/>
            <person name="Aerts A."/>
            <person name="Tisserant E."/>
            <person name="Veneault-Fourrey C."/>
            <person name="Joly D.L."/>
            <person name="Hacquard S."/>
            <person name="Amselem J."/>
            <person name="Cantarel B.L."/>
            <person name="Chiu R."/>
            <person name="Coutinho P.M."/>
            <person name="Feau N."/>
            <person name="Field M."/>
            <person name="Frey P."/>
            <person name="Gelhaye E."/>
            <person name="Goldberg J."/>
            <person name="Grabherr M.G."/>
            <person name="Kodira C.D."/>
            <person name="Kohler A."/>
            <person name="Kuees U."/>
            <person name="Lindquist E.A."/>
            <person name="Lucas S.M."/>
            <person name="Mago R."/>
            <person name="Mauceli E."/>
            <person name="Morin E."/>
            <person name="Murat C."/>
            <person name="Pangilinan J.L."/>
            <person name="Park R."/>
            <person name="Pearson M."/>
            <person name="Quesneville H."/>
            <person name="Rouhier N."/>
            <person name="Sakthikumar S."/>
            <person name="Salamov A.A."/>
            <person name="Schmutz J."/>
            <person name="Selles B."/>
            <person name="Shapiro H."/>
            <person name="Tanguay P."/>
            <person name="Tuskan G.A."/>
            <person name="Henrissat B."/>
            <person name="Van de Peer Y."/>
            <person name="Rouze P."/>
            <person name="Ellis J.G."/>
            <person name="Dodds P.N."/>
            <person name="Schein J.E."/>
            <person name="Zhong S."/>
            <person name="Hamelin R.C."/>
            <person name="Grigoriev I.V."/>
            <person name="Szabo L.J."/>
            <person name="Martin F."/>
        </authorList>
    </citation>
    <scope>NUCLEOTIDE SEQUENCE [LARGE SCALE GENOMIC DNA]</scope>
    <source>
        <strain evidence="3">CRL 75-36-700-3 / race SCCL</strain>
    </source>
</reference>
<dbReference type="VEuPathDB" id="FungiDB:PGTG_09531"/>
<dbReference type="HOGENOM" id="CLU_2905212_0_0_1"/>